<feature type="compositionally biased region" description="Low complexity" evidence="1">
    <location>
        <begin position="209"/>
        <end position="223"/>
    </location>
</feature>
<dbReference type="STRING" id="5288.A0A5C5G0J3"/>
<reference evidence="3 4" key="1">
    <citation type="submission" date="2019-03" db="EMBL/GenBank/DDBJ databases">
        <title>Rhodosporidium diobovatum UCD-FST 08-225 genome sequencing, assembly, and annotation.</title>
        <authorList>
            <person name="Fakankun I.U."/>
            <person name="Fristensky B."/>
            <person name="Levin D.B."/>
        </authorList>
    </citation>
    <scope>NUCLEOTIDE SEQUENCE [LARGE SCALE GENOMIC DNA]</scope>
    <source>
        <strain evidence="3 4">UCD-FST 08-225</strain>
    </source>
</reference>
<dbReference type="InterPro" id="IPR021331">
    <property type="entry name" value="Hva1_TUDOR"/>
</dbReference>
<accession>A0A5C5G0J3</accession>
<evidence type="ECO:0000313" key="3">
    <source>
        <dbReference type="EMBL" id="TNY21962.1"/>
    </source>
</evidence>
<feature type="domain" description="Hypervirulence associated protein TUDOR" evidence="2">
    <location>
        <begin position="123"/>
        <end position="175"/>
    </location>
</feature>
<feature type="region of interest" description="Disordered" evidence="1">
    <location>
        <begin position="196"/>
        <end position="230"/>
    </location>
</feature>
<evidence type="ECO:0000313" key="4">
    <source>
        <dbReference type="Proteomes" id="UP000311382"/>
    </source>
</evidence>
<keyword evidence="4" id="KW-1185">Reference proteome</keyword>
<comment type="caution">
    <text evidence="3">The sequence shown here is derived from an EMBL/GenBank/DDBJ whole genome shotgun (WGS) entry which is preliminary data.</text>
</comment>
<feature type="region of interest" description="Disordered" evidence="1">
    <location>
        <begin position="1"/>
        <end position="42"/>
    </location>
</feature>
<proteinExistence type="predicted"/>
<dbReference type="OrthoDB" id="2131339at2759"/>
<dbReference type="Pfam" id="PF11160">
    <property type="entry name" value="Hva1_TUDOR"/>
    <property type="match status" value="1"/>
</dbReference>
<dbReference type="Proteomes" id="UP000311382">
    <property type="component" value="Unassembled WGS sequence"/>
</dbReference>
<dbReference type="EMBL" id="SOZI01000033">
    <property type="protein sequence ID" value="TNY21962.1"/>
    <property type="molecule type" value="Genomic_DNA"/>
</dbReference>
<evidence type="ECO:0000256" key="1">
    <source>
        <dbReference type="SAM" id="MobiDB-lite"/>
    </source>
</evidence>
<protein>
    <recommendedName>
        <fullName evidence="2">Hypervirulence associated protein TUDOR domain-containing protein</fullName>
    </recommendedName>
</protein>
<organism evidence="3 4">
    <name type="scientific">Rhodotorula diobovata</name>
    <dbReference type="NCBI Taxonomy" id="5288"/>
    <lineage>
        <taxon>Eukaryota</taxon>
        <taxon>Fungi</taxon>
        <taxon>Dikarya</taxon>
        <taxon>Basidiomycota</taxon>
        <taxon>Pucciniomycotina</taxon>
        <taxon>Microbotryomycetes</taxon>
        <taxon>Sporidiobolales</taxon>
        <taxon>Sporidiobolaceae</taxon>
        <taxon>Rhodotorula</taxon>
    </lineage>
</organism>
<gene>
    <name evidence="3" type="ORF">DMC30DRAFT_174316</name>
</gene>
<name>A0A5C5G0J3_9BASI</name>
<evidence type="ECO:0000259" key="2">
    <source>
        <dbReference type="Pfam" id="PF11160"/>
    </source>
</evidence>
<feature type="region of interest" description="Disordered" evidence="1">
    <location>
        <begin position="62"/>
        <end position="144"/>
    </location>
</feature>
<dbReference type="AlphaFoldDB" id="A0A5C5G0J3"/>
<sequence length="230" mass="24260">MRSALPPCASRERPAQTKRCSGCRRALRAGSQFPPESRLRDSASLSYAEGTLRVVIRQSVSSRARVADPFEAPVDVRQRSQLVDLPTSKPASLASPLHSDDPLPPNSTDRTKTMTSANDLEKGDKVSWNYGGGQPTGTVEAVVPEHDTIETKGGKEVSRNGTAEDPAVELKADTGVRHGPLVNKAIKLAHELNEVDEGATGSATSHSKAAAGQGQERGAQEGESGTGQEG</sequence>